<keyword evidence="5 16" id="KW-0378">Hydrolase</keyword>
<dbReference type="OrthoDB" id="408209at2759"/>
<dbReference type="InterPro" id="IPR001547">
    <property type="entry name" value="Glyco_hydro_5"/>
</dbReference>
<keyword evidence="3" id="KW-1003">Cell membrane</keyword>
<keyword evidence="11" id="KW-0961">Cell wall biogenesis/degradation</keyword>
<dbReference type="GO" id="GO:0009986">
    <property type="term" value="C:cell surface"/>
    <property type="evidence" value="ECO:0007669"/>
    <property type="project" value="TreeGrafter"/>
</dbReference>
<evidence type="ECO:0000259" key="17">
    <source>
        <dbReference type="Pfam" id="PF00150"/>
    </source>
</evidence>
<proteinExistence type="inferred from homology"/>
<evidence type="ECO:0000256" key="14">
    <source>
        <dbReference type="ARBA" id="ARBA00038929"/>
    </source>
</evidence>
<keyword evidence="10 16" id="KW-0326">Glycosidase</keyword>
<dbReference type="PANTHER" id="PTHR31297">
    <property type="entry name" value="GLUCAN ENDO-1,6-BETA-GLUCOSIDASE B"/>
    <property type="match status" value="1"/>
</dbReference>
<evidence type="ECO:0000313" key="19">
    <source>
        <dbReference type="Proteomes" id="UP000601435"/>
    </source>
</evidence>
<evidence type="ECO:0000256" key="1">
    <source>
        <dbReference type="ARBA" id="ARBA00004401"/>
    </source>
</evidence>
<comment type="similarity">
    <text evidence="2 16">Belongs to the glycosyl hydrolase 5 (cellulase A) family.</text>
</comment>
<accession>A0A812TGS4</accession>
<comment type="caution">
    <text evidence="18">The sequence shown here is derived from an EMBL/GenBank/DDBJ whole genome shotgun (WGS) entry which is preliminary data.</text>
</comment>
<evidence type="ECO:0000256" key="7">
    <source>
        <dbReference type="ARBA" id="ARBA00022989"/>
    </source>
</evidence>
<evidence type="ECO:0000256" key="6">
    <source>
        <dbReference type="ARBA" id="ARBA00022968"/>
    </source>
</evidence>
<dbReference type="PANTHER" id="PTHR31297:SF34">
    <property type="entry name" value="GLUCAN 1,3-BETA-GLUCOSIDASE 2"/>
    <property type="match status" value="1"/>
</dbReference>
<dbReference type="GO" id="GO:0004338">
    <property type="term" value="F:glucan exo-1,3-beta-glucosidase activity"/>
    <property type="evidence" value="ECO:0007669"/>
    <property type="project" value="UniProtKB-EC"/>
</dbReference>
<evidence type="ECO:0000313" key="18">
    <source>
        <dbReference type="EMBL" id="CAE7520511.1"/>
    </source>
</evidence>
<dbReference type="GO" id="GO:0005886">
    <property type="term" value="C:plasma membrane"/>
    <property type="evidence" value="ECO:0007669"/>
    <property type="project" value="UniProtKB-SubCell"/>
</dbReference>
<dbReference type="AlphaFoldDB" id="A0A812TGS4"/>
<evidence type="ECO:0000256" key="15">
    <source>
        <dbReference type="ARBA" id="ARBA00041260"/>
    </source>
</evidence>
<keyword evidence="4" id="KW-0812">Transmembrane</keyword>
<reference evidence="18" key="1">
    <citation type="submission" date="2021-02" db="EMBL/GenBank/DDBJ databases">
        <authorList>
            <person name="Dougan E. K."/>
            <person name="Rhodes N."/>
            <person name="Thang M."/>
            <person name="Chan C."/>
        </authorList>
    </citation>
    <scope>NUCLEOTIDE SEQUENCE</scope>
</reference>
<evidence type="ECO:0000256" key="10">
    <source>
        <dbReference type="ARBA" id="ARBA00023295"/>
    </source>
</evidence>
<protein>
    <recommendedName>
        <fullName evidence="14">glucan 1,3-beta-glucosidase</fullName>
        <ecNumber evidence="14">3.2.1.58</ecNumber>
    </recommendedName>
    <alternativeName>
        <fullName evidence="15">Exo-1,3-beta-glucanase D</fullName>
    </alternativeName>
</protein>
<evidence type="ECO:0000256" key="3">
    <source>
        <dbReference type="ARBA" id="ARBA00022475"/>
    </source>
</evidence>
<keyword evidence="7" id="KW-1133">Transmembrane helix</keyword>
<comment type="catalytic activity">
    <reaction evidence="12">
        <text>Successive hydrolysis of beta-D-glucose units from the non-reducing ends of (1-&gt;3)-beta-D-glucans, releasing alpha-glucose.</text>
        <dbReference type="EC" id="3.2.1.58"/>
    </reaction>
</comment>
<evidence type="ECO:0000256" key="11">
    <source>
        <dbReference type="ARBA" id="ARBA00023316"/>
    </source>
</evidence>
<evidence type="ECO:0000256" key="5">
    <source>
        <dbReference type="ARBA" id="ARBA00022801"/>
    </source>
</evidence>
<evidence type="ECO:0000256" key="2">
    <source>
        <dbReference type="ARBA" id="ARBA00005641"/>
    </source>
</evidence>
<dbReference type="GO" id="GO:0071555">
    <property type="term" value="P:cell wall organization"/>
    <property type="evidence" value="ECO:0007669"/>
    <property type="project" value="UniProtKB-KW"/>
</dbReference>
<organism evidence="18 19">
    <name type="scientific">Symbiodinium necroappetens</name>
    <dbReference type="NCBI Taxonomy" id="1628268"/>
    <lineage>
        <taxon>Eukaryota</taxon>
        <taxon>Sar</taxon>
        <taxon>Alveolata</taxon>
        <taxon>Dinophyceae</taxon>
        <taxon>Suessiales</taxon>
        <taxon>Symbiodiniaceae</taxon>
        <taxon>Symbiodinium</taxon>
    </lineage>
</organism>
<dbReference type="EC" id="3.2.1.58" evidence="14"/>
<comment type="subcellular location">
    <subcellularLocation>
        <location evidence="1">Cell membrane</location>
        <topology evidence="1">Single-pass type II membrane protein</topology>
    </subcellularLocation>
</comment>
<keyword evidence="8" id="KW-0472">Membrane</keyword>
<evidence type="ECO:0000256" key="12">
    <source>
        <dbReference type="ARBA" id="ARBA00036824"/>
    </source>
</evidence>
<gene>
    <name evidence="18" type="primary">exgA</name>
    <name evidence="18" type="ORF">SNEC2469_LOCUS14882</name>
</gene>
<feature type="domain" description="Glycoside hydrolase family 5" evidence="17">
    <location>
        <begin position="97"/>
        <end position="360"/>
    </location>
</feature>
<dbReference type="Gene3D" id="3.20.20.80">
    <property type="entry name" value="Glycosidases"/>
    <property type="match status" value="1"/>
</dbReference>
<evidence type="ECO:0000256" key="4">
    <source>
        <dbReference type="ARBA" id="ARBA00022692"/>
    </source>
</evidence>
<dbReference type="GO" id="GO:0005576">
    <property type="term" value="C:extracellular region"/>
    <property type="evidence" value="ECO:0007669"/>
    <property type="project" value="TreeGrafter"/>
</dbReference>
<name>A0A812TGS4_9DINO</name>
<comment type="function">
    <text evidence="13">Glucosidase involved in the degradation of cellulosic biomass. Active on lichenan.</text>
</comment>
<evidence type="ECO:0000256" key="16">
    <source>
        <dbReference type="RuleBase" id="RU361153"/>
    </source>
</evidence>
<dbReference type="InterPro" id="IPR050386">
    <property type="entry name" value="Glycosyl_hydrolase_5"/>
</dbReference>
<sequence length="608" mass="67850">MEEISNAAHALLPHGLDAYEEKLEFFLRDQVSAGTIVPAHRRPWCGVNLGGWLLLEPGPSAPLFPGEPQLRCEWSLMESLRSRQALHVLHRHRETFIRKEDFRAIRDMGLNSVRVPFGYWVVLGPGAGEPYVGPALDILDRAVEWAEEYNLEVLLDLHGCPGGESPDAPCGRRQRPESKWAWQQWRRLETLKALEVVAQRYSGRKSVTGIAVCNEPSRLIPADILARFYDEAVDVIRKAGMTDRVTVVLPVFQRCLRTFEAVWRQVSRGRHSNTCFDVHYYHCFEDTWNRMTLAEHLRAVEDHGRELQEFPAVVGEWSLALGGRAASAMCPKEAMNLFGRAQLQAYSKASRGWFFWNWRDGAGPAWDFRTCFQEGLLEGTAPTLPAWNGQGEDPLERLLEPAASEDPFVRYGDAVCLRCSSGRCIDVERSKVSARWFEGGDWQTFIVCPASSSAGFSGAVRDGDVIRLLAHSGVSLGISMGGKVLCRPGSSINCELTVLLKENPGCRRQLRHKDEVHLQCRNSGRVLDVEGSRAAARFQDFGEWQSLSIERKLPPDACSKGLNEASAPEIILEEAARSLKRTSAVAELALPSPLRTRLAGAQARLTAV</sequence>
<dbReference type="Proteomes" id="UP000601435">
    <property type="component" value="Unassembled WGS sequence"/>
</dbReference>
<keyword evidence="9" id="KW-0325">Glycoprotein</keyword>
<dbReference type="SUPFAM" id="SSF51445">
    <property type="entry name" value="(Trans)glycosidases"/>
    <property type="match status" value="1"/>
</dbReference>
<dbReference type="EMBL" id="CAJNJA010024019">
    <property type="protein sequence ID" value="CAE7520511.1"/>
    <property type="molecule type" value="Genomic_DNA"/>
</dbReference>
<evidence type="ECO:0000256" key="9">
    <source>
        <dbReference type="ARBA" id="ARBA00023180"/>
    </source>
</evidence>
<keyword evidence="6" id="KW-0735">Signal-anchor</keyword>
<evidence type="ECO:0000256" key="8">
    <source>
        <dbReference type="ARBA" id="ARBA00023136"/>
    </source>
</evidence>
<keyword evidence="19" id="KW-1185">Reference proteome</keyword>
<dbReference type="GO" id="GO:0009251">
    <property type="term" value="P:glucan catabolic process"/>
    <property type="evidence" value="ECO:0007669"/>
    <property type="project" value="TreeGrafter"/>
</dbReference>
<dbReference type="Pfam" id="PF00150">
    <property type="entry name" value="Cellulase"/>
    <property type="match status" value="1"/>
</dbReference>
<evidence type="ECO:0000256" key="13">
    <source>
        <dbReference type="ARBA" id="ARBA00037126"/>
    </source>
</evidence>
<dbReference type="InterPro" id="IPR017853">
    <property type="entry name" value="GH"/>
</dbReference>